<evidence type="ECO:0000313" key="11">
    <source>
        <dbReference type="Proteomes" id="UP000310541"/>
    </source>
</evidence>
<gene>
    <name evidence="10" type="ORF">FBF83_17175</name>
</gene>
<dbReference type="OrthoDB" id="9810047at2"/>
<evidence type="ECO:0000256" key="6">
    <source>
        <dbReference type="ARBA" id="ARBA00023136"/>
    </source>
</evidence>
<evidence type="ECO:0000256" key="2">
    <source>
        <dbReference type="ARBA" id="ARBA00022475"/>
    </source>
</evidence>
<keyword evidence="5 8" id="KW-1133">Transmembrane helix</keyword>
<dbReference type="Proteomes" id="UP000310541">
    <property type="component" value="Unassembled WGS sequence"/>
</dbReference>
<organism evidence="10 11">
    <name type="scientific">Guptibacillus hwajinpoensis</name>
    <dbReference type="NCBI Taxonomy" id="208199"/>
    <lineage>
        <taxon>Bacteria</taxon>
        <taxon>Bacillati</taxon>
        <taxon>Bacillota</taxon>
        <taxon>Bacilli</taxon>
        <taxon>Bacillales</taxon>
        <taxon>Guptibacillaceae</taxon>
        <taxon>Guptibacillus</taxon>
    </lineage>
</organism>
<feature type="domain" description="Threonine/Serine exporter ThrE" evidence="9">
    <location>
        <begin position="6"/>
        <end position="134"/>
    </location>
</feature>
<evidence type="ECO:0000256" key="5">
    <source>
        <dbReference type="ARBA" id="ARBA00022989"/>
    </source>
</evidence>
<evidence type="ECO:0000313" key="10">
    <source>
        <dbReference type="EMBL" id="TKD68273.1"/>
    </source>
</evidence>
<dbReference type="PANTHER" id="PTHR34390:SF1">
    <property type="entry name" value="SUCCINATE TRANSPORTER SUBUNIT YJJB-RELATED"/>
    <property type="match status" value="1"/>
</dbReference>
<dbReference type="InterPro" id="IPR024528">
    <property type="entry name" value="ThrE_2"/>
</dbReference>
<keyword evidence="6 8" id="KW-0472">Membrane</keyword>
<dbReference type="EMBL" id="SWFM01000006">
    <property type="protein sequence ID" value="TKD68273.1"/>
    <property type="molecule type" value="Genomic_DNA"/>
</dbReference>
<name>A0A4U1MC80_9BACL</name>
<evidence type="ECO:0000256" key="3">
    <source>
        <dbReference type="ARBA" id="ARBA00022519"/>
    </source>
</evidence>
<protein>
    <submittedName>
        <fullName evidence="10">Threonine/serine exporter</fullName>
    </submittedName>
</protein>
<comment type="caution">
    <text evidence="10">The sequence shown here is derived from an EMBL/GenBank/DDBJ whole genome shotgun (WGS) entry which is preliminary data.</text>
</comment>
<evidence type="ECO:0000256" key="1">
    <source>
        <dbReference type="ARBA" id="ARBA00004651"/>
    </source>
</evidence>
<reference evidence="10 11" key="1">
    <citation type="submission" date="2019-04" db="EMBL/GenBank/DDBJ databases">
        <title>Genome sequence of Bacillus hwajinpoensis strain Y2.</title>
        <authorList>
            <person name="Fair J.L."/>
            <person name="Maclea K.S."/>
        </authorList>
    </citation>
    <scope>NUCLEOTIDE SEQUENCE [LARGE SCALE GENOMIC DNA]</scope>
    <source>
        <strain evidence="10 11">Y2</strain>
    </source>
</reference>
<evidence type="ECO:0000259" key="9">
    <source>
        <dbReference type="Pfam" id="PF12821"/>
    </source>
</evidence>
<comment type="similarity">
    <text evidence="7">Belongs to the ThrE exporter (TC 2.A.79) family.</text>
</comment>
<dbReference type="InterPro" id="IPR050539">
    <property type="entry name" value="ThrE_Dicarb/AminoAcid_Exp"/>
</dbReference>
<dbReference type="AlphaFoldDB" id="A0A4U1MC80"/>
<feature type="transmembrane region" description="Helical" evidence="8">
    <location>
        <begin position="52"/>
        <end position="71"/>
    </location>
</feature>
<evidence type="ECO:0000256" key="7">
    <source>
        <dbReference type="ARBA" id="ARBA00034125"/>
    </source>
</evidence>
<dbReference type="RefSeq" id="WP_136948381.1">
    <property type="nucleotide sequence ID" value="NZ_SWFM01000006.1"/>
</dbReference>
<dbReference type="PANTHER" id="PTHR34390">
    <property type="entry name" value="UPF0442 PROTEIN YJJB-RELATED"/>
    <property type="match status" value="1"/>
</dbReference>
<keyword evidence="2" id="KW-1003">Cell membrane</keyword>
<evidence type="ECO:0000256" key="4">
    <source>
        <dbReference type="ARBA" id="ARBA00022692"/>
    </source>
</evidence>
<accession>A0A4U1MC80</accession>
<dbReference type="Pfam" id="PF12821">
    <property type="entry name" value="ThrE_2"/>
    <property type="match status" value="1"/>
</dbReference>
<proteinExistence type="inferred from homology"/>
<keyword evidence="4 8" id="KW-0812">Transmembrane</keyword>
<feature type="transmembrane region" description="Helical" evidence="8">
    <location>
        <begin position="77"/>
        <end position="96"/>
    </location>
</feature>
<dbReference type="GO" id="GO:0015744">
    <property type="term" value="P:succinate transport"/>
    <property type="evidence" value="ECO:0007669"/>
    <property type="project" value="TreeGrafter"/>
</dbReference>
<sequence>MAIIAQVITSFIASAAFGLMFNAPKSSLIKGGFVGMCGWMIYYCMEASGVDPVVSTVTASFFIAVISQVFAKMYRTPVIIFSVAGIIPLVPGGLAYDAMRNFVQNDYNSAINLAARAFMISGSIAVGLVFSEVINQIIRHSTLTRRQKQ</sequence>
<evidence type="ECO:0000256" key="8">
    <source>
        <dbReference type="SAM" id="Phobius"/>
    </source>
</evidence>
<dbReference type="GO" id="GO:0005886">
    <property type="term" value="C:plasma membrane"/>
    <property type="evidence" value="ECO:0007669"/>
    <property type="project" value="UniProtKB-SubCell"/>
</dbReference>
<feature type="transmembrane region" description="Helical" evidence="8">
    <location>
        <begin position="117"/>
        <end position="138"/>
    </location>
</feature>
<keyword evidence="3" id="KW-0997">Cell inner membrane</keyword>
<comment type="subcellular location">
    <subcellularLocation>
        <location evidence="1">Cell membrane</location>
        <topology evidence="1">Multi-pass membrane protein</topology>
    </subcellularLocation>
</comment>